<sequence>MYTRLTKLILWLLTKYVHSFFKGKTVYVFSGVRRSGNHACINWMANAVMQQKTDMERQGYMVFQSPCETLLHLNEVNIFSPFEYAGYLRKNRRLIEKASVIFVSVEDLVPNEHTCLYYPKGSKVIYITRDILSTLASRLAYNIKRAKDGIDRGDMHIDQNTFNLTKRIRTKTHVWEFDKWLSDSQWRSQFLARFNLQYDIEPAMSTQGGGSTFHGQDKQAATSMTDAQRWSKVEWSPRIKELVKANPGLLSENEKAFTQSW</sequence>
<proteinExistence type="predicted"/>
<dbReference type="EMBL" id="CP031769">
    <property type="protein sequence ID" value="AXR07327.1"/>
    <property type="molecule type" value="Genomic_DNA"/>
</dbReference>
<evidence type="ECO:0000313" key="1">
    <source>
        <dbReference type="EMBL" id="AXR07327.1"/>
    </source>
</evidence>
<organism evidence="1 2">
    <name type="scientific">Salinimonas sediminis</name>
    <dbReference type="NCBI Taxonomy" id="2303538"/>
    <lineage>
        <taxon>Bacteria</taxon>
        <taxon>Pseudomonadati</taxon>
        <taxon>Pseudomonadota</taxon>
        <taxon>Gammaproteobacteria</taxon>
        <taxon>Alteromonadales</taxon>
        <taxon>Alteromonadaceae</taxon>
        <taxon>Alteromonas/Salinimonas group</taxon>
        <taxon>Salinimonas</taxon>
    </lineage>
</organism>
<dbReference type="OrthoDB" id="453470at2"/>
<evidence type="ECO:0008006" key="3">
    <source>
        <dbReference type="Google" id="ProtNLM"/>
    </source>
</evidence>
<keyword evidence="2" id="KW-1185">Reference proteome</keyword>
<dbReference type="KEGG" id="salm:D0Y50_13815"/>
<dbReference type="RefSeq" id="WP_117317425.1">
    <property type="nucleotide sequence ID" value="NZ_CP031769.1"/>
</dbReference>
<gene>
    <name evidence="1" type="ORF">D0Y50_13815</name>
</gene>
<evidence type="ECO:0000313" key="2">
    <source>
        <dbReference type="Proteomes" id="UP000262073"/>
    </source>
</evidence>
<dbReference type="AlphaFoldDB" id="A0A346NP70"/>
<dbReference type="Proteomes" id="UP000262073">
    <property type="component" value="Chromosome"/>
</dbReference>
<accession>A0A346NP70</accession>
<name>A0A346NP70_9ALTE</name>
<protein>
    <recommendedName>
        <fullName evidence="3">Sulfotransferase domain-containing protein</fullName>
    </recommendedName>
</protein>
<reference evidence="1 2" key="1">
    <citation type="submission" date="2018-08" db="EMBL/GenBank/DDBJ databases">
        <title>Salinimonas sediminis sp. nov., a piezophilic bacterium isolated from a deep-sea sediment sample from the New Britain Trench.</title>
        <authorList>
            <person name="Cao J."/>
        </authorList>
    </citation>
    <scope>NUCLEOTIDE SEQUENCE [LARGE SCALE GENOMIC DNA]</scope>
    <source>
        <strain evidence="1 2">N102</strain>
    </source>
</reference>